<organism evidence="2 3">
    <name type="scientific">Muricoccus nepalensis</name>
    <dbReference type="NCBI Taxonomy" id="1854500"/>
    <lineage>
        <taxon>Bacteria</taxon>
        <taxon>Pseudomonadati</taxon>
        <taxon>Pseudomonadota</taxon>
        <taxon>Alphaproteobacteria</taxon>
        <taxon>Acetobacterales</taxon>
        <taxon>Roseomonadaceae</taxon>
        <taxon>Muricoccus</taxon>
    </lineage>
</organism>
<dbReference type="AlphaFoldDB" id="A0A502FC36"/>
<dbReference type="Gene3D" id="3.40.50.150">
    <property type="entry name" value="Vaccinia Virus protein VP39"/>
    <property type="match status" value="1"/>
</dbReference>
<proteinExistence type="predicted"/>
<evidence type="ECO:0000259" key="1">
    <source>
        <dbReference type="Pfam" id="PF08241"/>
    </source>
</evidence>
<dbReference type="EMBL" id="RCZP01000038">
    <property type="protein sequence ID" value="TPG46932.1"/>
    <property type="molecule type" value="Genomic_DNA"/>
</dbReference>
<dbReference type="SUPFAM" id="SSF53335">
    <property type="entry name" value="S-adenosyl-L-methionine-dependent methyltransferases"/>
    <property type="match status" value="1"/>
</dbReference>
<dbReference type="CDD" id="cd02440">
    <property type="entry name" value="AdoMet_MTases"/>
    <property type="match status" value="1"/>
</dbReference>
<dbReference type="GO" id="GO:0008757">
    <property type="term" value="F:S-adenosylmethionine-dependent methyltransferase activity"/>
    <property type="evidence" value="ECO:0007669"/>
    <property type="project" value="InterPro"/>
</dbReference>
<evidence type="ECO:0000313" key="3">
    <source>
        <dbReference type="Proteomes" id="UP000317078"/>
    </source>
</evidence>
<dbReference type="InterPro" id="IPR029063">
    <property type="entry name" value="SAM-dependent_MTases_sf"/>
</dbReference>
<sequence length="261" mass="27165">MAESAIRFEDGGAYERSMGVWSRLAGEVFLDWLAPAPGLGWVDVGCGSGAFTALVAERCAPAEAEGIDPSAAQVAFARGRAAGPARFSTGDAMALPFADGRFDAAVMALVIFFVPEPARGVAEMARVVRPGGLVAAYAWDMLGGGFPYGPVQAALREMGIEPPLPPSVEASRAEALRALWEGAGLVGVAGREIRVSQRFDDVDAYLETARMSGSVSQPLSRLGPAEAARLREGVRARLSPLPGGGVGWEARANAIRGRVPG</sequence>
<dbReference type="OrthoDB" id="9795634at2"/>
<accession>A0A502FC36</accession>
<keyword evidence="3" id="KW-1185">Reference proteome</keyword>
<dbReference type="PANTHER" id="PTHR43591:SF24">
    <property type="entry name" value="2-METHOXY-6-POLYPRENYL-1,4-BENZOQUINOL METHYLASE, MITOCHONDRIAL"/>
    <property type="match status" value="1"/>
</dbReference>
<comment type="caution">
    <text evidence="2">The sequence shown here is derived from an EMBL/GenBank/DDBJ whole genome shotgun (WGS) entry which is preliminary data.</text>
</comment>
<evidence type="ECO:0000313" key="2">
    <source>
        <dbReference type="EMBL" id="TPG46932.1"/>
    </source>
</evidence>
<name>A0A502FC36_9PROT</name>
<feature type="domain" description="Methyltransferase type 11" evidence="1">
    <location>
        <begin position="42"/>
        <end position="135"/>
    </location>
</feature>
<dbReference type="PANTHER" id="PTHR43591">
    <property type="entry name" value="METHYLTRANSFERASE"/>
    <property type="match status" value="1"/>
</dbReference>
<dbReference type="Proteomes" id="UP000317078">
    <property type="component" value="Unassembled WGS sequence"/>
</dbReference>
<gene>
    <name evidence="2" type="ORF">EAH89_24340</name>
</gene>
<reference evidence="2 3" key="1">
    <citation type="journal article" date="2019" name="Environ. Microbiol.">
        <title>Species interactions and distinct microbial communities in high Arctic permafrost affected cryosols are associated with the CH4 and CO2 gas fluxes.</title>
        <authorList>
            <person name="Altshuler I."/>
            <person name="Hamel J."/>
            <person name="Turney S."/>
            <person name="Magnuson E."/>
            <person name="Levesque R."/>
            <person name="Greer C."/>
            <person name="Whyte L.G."/>
        </authorList>
    </citation>
    <scope>NUCLEOTIDE SEQUENCE [LARGE SCALE GENOMIC DNA]</scope>
    <source>
        <strain evidence="2 3">S9.3B</strain>
    </source>
</reference>
<keyword evidence="2" id="KW-0489">Methyltransferase</keyword>
<protein>
    <submittedName>
        <fullName evidence="2">Methyltransferase domain-containing protein</fullName>
    </submittedName>
</protein>
<dbReference type="GO" id="GO:0032259">
    <property type="term" value="P:methylation"/>
    <property type="evidence" value="ECO:0007669"/>
    <property type="project" value="UniProtKB-KW"/>
</dbReference>
<keyword evidence="2" id="KW-0808">Transferase</keyword>
<dbReference type="Pfam" id="PF08241">
    <property type="entry name" value="Methyltransf_11"/>
    <property type="match status" value="1"/>
</dbReference>
<dbReference type="RefSeq" id="WP_140886330.1">
    <property type="nucleotide sequence ID" value="NZ_RCZP01000038.1"/>
</dbReference>
<dbReference type="InterPro" id="IPR013216">
    <property type="entry name" value="Methyltransf_11"/>
</dbReference>